<accession>A0A9D1RVK8</accession>
<comment type="caution">
    <text evidence="1">The sequence shown here is derived from an EMBL/GenBank/DDBJ whole genome shotgun (WGS) entry which is preliminary data.</text>
</comment>
<dbReference type="InterPro" id="IPR052922">
    <property type="entry name" value="Cytidylate_Kinase-2"/>
</dbReference>
<dbReference type="EMBL" id="DXGA01000124">
    <property type="protein sequence ID" value="HIW94088.1"/>
    <property type="molecule type" value="Genomic_DNA"/>
</dbReference>
<protein>
    <submittedName>
        <fullName evidence="1">Adenylate kinase</fullName>
    </submittedName>
</protein>
<gene>
    <name evidence="1" type="ORF">H9868_06055</name>
</gene>
<sequence>MQKVLVIGCPGGGKSTFARALRDSTGLPLHYLDRIWHRPDGSNISRQAFDAQLEHILHQSRWIIDGNYQRTLALRLEHCDTVFLLDYPVSVCLAGAEARIGTVREDLPWVEQAFDPEFRQWIEDFPHDQLPRIYELLKQYRENRTIFVFHSRKEADDWLCNWASALERQQIPNISKP</sequence>
<proteinExistence type="predicted"/>
<reference evidence="1" key="1">
    <citation type="journal article" date="2021" name="PeerJ">
        <title>Extensive microbial diversity within the chicken gut microbiome revealed by metagenomics and culture.</title>
        <authorList>
            <person name="Gilroy R."/>
            <person name="Ravi A."/>
            <person name="Getino M."/>
            <person name="Pursley I."/>
            <person name="Horton D.L."/>
            <person name="Alikhan N.F."/>
            <person name="Baker D."/>
            <person name="Gharbi K."/>
            <person name="Hall N."/>
            <person name="Watson M."/>
            <person name="Adriaenssens E.M."/>
            <person name="Foster-Nyarko E."/>
            <person name="Jarju S."/>
            <person name="Secka A."/>
            <person name="Antonio M."/>
            <person name="Oren A."/>
            <person name="Chaudhuri R.R."/>
            <person name="La Ragione R."/>
            <person name="Hildebrand F."/>
            <person name="Pallen M.J."/>
        </authorList>
    </citation>
    <scope>NUCLEOTIDE SEQUENCE</scope>
    <source>
        <strain evidence="1">ChiGjej6B6-1540</strain>
    </source>
</reference>
<dbReference type="PANTHER" id="PTHR37816">
    <property type="entry name" value="YALI0E33011P"/>
    <property type="match status" value="1"/>
</dbReference>
<dbReference type="GO" id="GO:0016301">
    <property type="term" value="F:kinase activity"/>
    <property type="evidence" value="ECO:0007669"/>
    <property type="project" value="UniProtKB-KW"/>
</dbReference>
<organism evidence="1 2">
    <name type="scientific">Candidatus Flavonifractor merdipullorum</name>
    <dbReference type="NCBI Taxonomy" id="2838590"/>
    <lineage>
        <taxon>Bacteria</taxon>
        <taxon>Bacillati</taxon>
        <taxon>Bacillota</taxon>
        <taxon>Clostridia</taxon>
        <taxon>Eubacteriales</taxon>
        <taxon>Oscillospiraceae</taxon>
        <taxon>Flavonifractor</taxon>
    </lineage>
</organism>
<dbReference type="Proteomes" id="UP000824192">
    <property type="component" value="Unassembled WGS sequence"/>
</dbReference>
<dbReference type="Gene3D" id="3.40.50.300">
    <property type="entry name" value="P-loop containing nucleotide triphosphate hydrolases"/>
    <property type="match status" value="1"/>
</dbReference>
<evidence type="ECO:0000313" key="1">
    <source>
        <dbReference type="EMBL" id="HIW94088.1"/>
    </source>
</evidence>
<dbReference type="PANTHER" id="PTHR37816:SF3">
    <property type="entry name" value="MODULATES DNA TOPOLOGY"/>
    <property type="match status" value="1"/>
</dbReference>
<dbReference type="SUPFAM" id="SSF52540">
    <property type="entry name" value="P-loop containing nucleoside triphosphate hydrolases"/>
    <property type="match status" value="1"/>
</dbReference>
<reference evidence="1" key="2">
    <citation type="submission" date="2021-04" db="EMBL/GenBank/DDBJ databases">
        <authorList>
            <person name="Gilroy R."/>
        </authorList>
    </citation>
    <scope>NUCLEOTIDE SEQUENCE</scope>
    <source>
        <strain evidence="1">ChiGjej6B6-1540</strain>
    </source>
</reference>
<dbReference type="InterPro" id="IPR027417">
    <property type="entry name" value="P-loop_NTPase"/>
</dbReference>
<keyword evidence="1" id="KW-0418">Kinase</keyword>
<name>A0A9D1RVK8_9FIRM</name>
<dbReference type="AlphaFoldDB" id="A0A9D1RVK8"/>
<keyword evidence="1" id="KW-0808">Transferase</keyword>
<evidence type="ECO:0000313" key="2">
    <source>
        <dbReference type="Proteomes" id="UP000824192"/>
    </source>
</evidence>